<evidence type="ECO:0008006" key="3">
    <source>
        <dbReference type="Google" id="ProtNLM"/>
    </source>
</evidence>
<reference evidence="2" key="1">
    <citation type="submission" date="2010-02" db="EMBL/GenBank/DDBJ databases">
        <title>Complete sequence of Ferroglobus placidus DSM 10642.</title>
        <authorList>
            <consortium name="US DOE Joint Genome Institute"/>
            <person name="Lucas S."/>
            <person name="Copeland A."/>
            <person name="Lapidus A."/>
            <person name="Cheng J.-F."/>
            <person name="Bruce D."/>
            <person name="Goodwin L."/>
            <person name="Pitluck S."/>
            <person name="Saunders E."/>
            <person name="Brettin T."/>
            <person name="Detter J.C."/>
            <person name="Han C."/>
            <person name="Tapia R."/>
            <person name="Larimer F."/>
            <person name="Land M."/>
            <person name="Hauser L."/>
            <person name="Kyrpides N."/>
            <person name="Ivanova N."/>
            <person name="Holmes D."/>
            <person name="Lovley D."/>
            <person name="Kyrpides N."/>
            <person name="Anderson I.J."/>
            <person name="Woyke T."/>
        </authorList>
    </citation>
    <scope>NUCLEOTIDE SEQUENCE [LARGE SCALE GENOMIC DNA]</scope>
    <source>
        <strain evidence="2">DSM 10642 / AEDII12DO</strain>
    </source>
</reference>
<dbReference type="Proteomes" id="UP000002613">
    <property type="component" value="Chromosome"/>
</dbReference>
<gene>
    <name evidence="1" type="ordered locus">Ferp_0465</name>
</gene>
<protein>
    <recommendedName>
        <fullName evidence="3">Nucleic acid binding OB-fold tRNA/helicase-type</fullName>
    </recommendedName>
</protein>
<reference evidence="1 2" key="2">
    <citation type="journal article" date="2011" name="Stand. Genomic Sci.">
        <title>Complete genome sequence of Ferroglobus placidus AEDII12DO.</title>
        <authorList>
            <person name="Anderson I."/>
            <person name="Risso C."/>
            <person name="Holmes D."/>
            <person name="Lucas S."/>
            <person name="Copeland A."/>
            <person name="Lapidus A."/>
            <person name="Cheng J.F."/>
            <person name="Bruce D."/>
            <person name="Goodwin L."/>
            <person name="Pitluck S."/>
            <person name="Saunders E."/>
            <person name="Brettin T."/>
            <person name="Detter J.C."/>
            <person name="Han C."/>
            <person name="Tapia R."/>
            <person name="Larimer F."/>
            <person name="Land M."/>
            <person name="Hauser L."/>
            <person name="Woyke T."/>
            <person name="Lovley D."/>
            <person name="Kyrpides N."/>
            <person name="Ivanova N."/>
        </authorList>
    </citation>
    <scope>NUCLEOTIDE SEQUENCE [LARGE SCALE GENOMIC DNA]</scope>
    <source>
        <strain evidence="2">DSM 10642 / AEDII12DO</strain>
    </source>
</reference>
<name>D3S306_FERPA</name>
<keyword evidence="2" id="KW-1185">Reference proteome</keyword>
<dbReference type="KEGG" id="fpl:Ferp_0465"/>
<evidence type="ECO:0000313" key="2">
    <source>
        <dbReference type="Proteomes" id="UP000002613"/>
    </source>
</evidence>
<dbReference type="RefSeq" id="WP_012964985.1">
    <property type="nucleotide sequence ID" value="NC_013849.1"/>
</dbReference>
<dbReference type="OrthoDB" id="56523at2157"/>
<dbReference type="GeneID" id="8777964"/>
<dbReference type="PaxDb" id="589924-Ferp_0465"/>
<accession>D3S306</accession>
<dbReference type="EMBL" id="CP001899">
    <property type="protein sequence ID" value="ADC64639.1"/>
    <property type="molecule type" value="Genomic_DNA"/>
</dbReference>
<dbReference type="HOGENOM" id="CLU_080075_1_0_2"/>
<sequence length="231" mass="26969">MVAFLRREVARRVFARELMDSSYTIRDEFEKSPVYVLTPLGLKCNRVFIIGVLAEKEEVGEEGNVYRVRILDQTGSFVGYVGRFQPEAYEALEEIDILTLVATTAKVRVFEGETRKFVFIRPETISPADPESRDYWVVETAVHTLERIREMKRGESENARLAKEIYNTNLEEYKSMVKEAVMRLMEDYAEVEEDKEEGEEEITLEEIVKKLNSFLDVEEEEEIDLMKLLEE</sequence>
<dbReference type="eggNOG" id="arCOG02257">
    <property type="taxonomic scope" value="Archaea"/>
</dbReference>
<dbReference type="STRING" id="589924.Ferp_0465"/>
<dbReference type="AlphaFoldDB" id="D3S306"/>
<evidence type="ECO:0000313" key="1">
    <source>
        <dbReference type="EMBL" id="ADC64639.1"/>
    </source>
</evidence>
<organism evidence="1 2">
    <name type="scientific">Ferroglobus placidus (strain DSM 10642 / AEDII12DO)</name>
    <dbReference type="NCBI Taxonomy" id="589924"/>
    <lineage>
        <taxon>Archaea</taxon>
        <taxon>Methanobacteriati</taxon>
        <taxon>Methanobacteriota</taxon>
        <taxon>Archaeoglobi</taxon>
        <taxon>Archaeoglobales</taxon>
        <taxon>Archaeoglobaceae</taxon>
        <taxon>Ferroglobus</taxon>
    </lineage>
</organism>
<proteinExistence type="predicted"/>